<dbReference type="RefSeq" id="WP_072950306.1">
    <property type="nucleotide sequence ID" value="NZ_FRCT01000005.1"/>
</dbReference>
<evidence type="ECO:0008006" key="4">
    <source>
        <dbReference type="Google" id="ProtNLM"/>
    </source>
</evidence>
<evidence type="ECO:0000313" key="2">
    <source>
        <dbReference type="EMBL" id="SHM49744.1"/>
    </source>
</evidence>
<feature type="compositionally biased region" description="Basic and acidic residues" evidence="1">
    <location>
        <begin position="1"/>
        <end position="11"/>
    </location>
</feature>
<protein>
    <recommendedName>
        <fullName evidence="4">RNA polymerase primary sigma factor</fullName>
    </recommendedName>
</protein>
<feature type="region of interest" description="Disordered" evidence="1">
    <location>
        <begin position="1"/>
        <end position="84"/>
    </location>
</feature>
<feature type="compositionally biased region" description="Low complexity" evidence="1">
    <location>
        <begin position="12"/>
        <end position="22"/>
    </location>
</feature>
<dbReference type="InterPro" id="IPR046313">
    <property type="entry name" value="DUF6465"/>
</dbReference>
<organism evidence="2 3">
    <name type="scientific">Ruminococcus flavefaciens</name>
    <dbReference type="NCBI Taxonomy" id="1265"/>
    <lineage>
        <taxon>Bacteria</taxon>
        <taxon>Bacillati</taxon>
        <taxon>Bacillota</taxon>
        <taxon>Clostridia</taxon>
        <taxon>Eubacteriales</taxon>
        <taxon>Oscillospiraceae</taxon>
        <taxon>Ruminococcus</taxon>
    </lineage>
</organism>
<feature type="compositionally biased region" description="Basic and acidic residues" evidence="1">
    <location>
        <begin position="56"/>
        <end position="74"/>
    </location>
</feature>
<gene>
    <name evidence="2" type="ORF">SAMN04487860_105219</name>
</gene>
<evidence type="ECO:0000313" key="3">
    <source>
        <dbReference type="Proteomes" id="UP000184394"/>
    </source>
</evidence>
<dbReference type="EMBL" id="FRCT01000005">
    <property type="protein sequence ID" value="SHM49744.1"/>
    <property type="molecule type" value="Genomic_DNA"/>
</dbReference>
<name>A0A1M7J9T0_RUMFL</name>
<evidence type="ECO:0000256" key="1">
    <source>
        <dbReference type="SAM" id="MobiDB-lite"/>
    </source>
</evidence>
<dbReference type="AlphaFoldDB" id="A0A1M7J9T0"/>
<sequence>MAEKKTADTKVVETAAVAADTKATAEKKASAAKATAAKKPAEKKATAAKKAPAAKKPAEKKATTAKKPAAEKKPAAKKTAAAVESKVVIQGRGTEVNTDELIKKAIKASGKKNAEKVDLYVIPEANKVYYVIDGVPSGDIDLF</sequence>
<accession>A0A1M7J9T0</accession>
<dbReference type="Proteomes" id="UP000184394">
    <property type="component" value="Unassembled WGS sequence"/>
</dbReference>
<reference evidence="2 3" key="1">
    <citation type="submission" date="2016-11" db="EMBL/GenBank/DDBJ databases">
        <authorList>
            <person name="Jaros S."/>
            <person name="Januszkiewicz K."/>
            <person name="Wedrychowicz H."/>
        </authorList>
    </citation>
    <scope>NUCLEOTIDE SEQUENCE [LARGE SCALE GENOMIC DNA]</scope>
    <source>
        <strain evidence="2 3">Y1</strain>
    </source>
</reference>
<proteinExistence type="predicted"/>
<dbReference type="Pfam" id="PF20069">
    <property type="entry name" value="DUF6465"/>
    <property type="match status" value="1"/>
</dbReference>